<protein>
    <recommendedName>
        <fullName evidence="6">NPH3 domain-containing protein</fullName>
    </recommendedName>
</protein>
<evidence type="ECO:0000313" key="8">
    <source>
        <dbReference type="Proteomes" id="UP000275267"/>
    </source>
</evidence>
<keyword evidence="2" id="KW-0833">Ubl conjugation pathway</keyword>
<dbReference type="InterPro" id="IPR008972">
    <property type="entry name" value="Cupredoxin"/>
</dbReference>
<dbReference type="AlphaFoldDB" id="A0A3L6QLB6"/>
<keyword evidence="8" id="KW-1185">Reference proteome</keyword>
<evidence type="ECO:0000256" key="2">
    <source>
        <dbReference type="ARBA" id="ARBA00022786"/>
    </source>
</evidence>
<dbReference type="InterPro" id="IPR011707">
    <property type="entry name" value="Cu-oxidase-like_N"/>
</dbReference>
<keyword evidence="5" id="KW-0732">Signal</keyword>
<feature type="signal peptide" evidence="5">
    <location>
        <begin position="1"/>
        <end position="23"/>
    </location>
</feature>
<name>A0A3L6QLB6_PANMI</name>
<organism evidence="7 8">
    <name type="scientific">Panicum miliaceum</name>
    <name type="common">Proso millet</name>
    <name type="synonym">Broomcorn millet</name>
    <dbReference type="NCBI Taxonomy" id="4540"/>
    <lineage>
        <taxon>Eukaryota</taxon>
        <taxon>Viridiplantae</taxon>
        <taxon>Streptophyta</taxon>
        <taxon>Embryophyta</taxon>
        <taxon>Tracheophyta</taxon>
        <taxon>Spermatophyta</taxon>
        <taxon>Magnoliopsida</taxon>
        <taxon>Liliopsida</taxon>
        <taxon>Poales</taxon>
        <taxon>Poaceae</taxon>
        <taxon>PACMAD clade</taxon>
        <taxon>Panicoideae</taxon>
        <taxon>Panicodae</taxon>
        <taxon>Paniceae</taxon>
        <taxon>Panicinae</taxon>
        <taxon>Panicum</taxon>
        <taxon>Panicum sect. Panicum</taxon>
    </lineage>
</organism>
<gene>
    <name evidence="7" type="ORF">C2845_PM12G19130</name>
</gene>
<accession>A0A3L6QLB6</accession>
<dbReference type="EMBL" id="PQIB02000012">
    <property type="protein sequence ID" value="RLM80592.1"/>
    <property type="molecule type" value="Genomic_DNA"/>
</dbReference>
<reference evidence="8" key="1">
    <citation type="journal article" date="2019" name="Nat. Commun.">
        <title>The genome of broomcorn millet.</title>
        <authorList>
            <person name="Zou C."/>
            <person name="Miki D."/>
            <person name="Li D."/>
            <person name="Tang Q."/>
            <person name="Xiao L."/>
            <person name="Rajput S."/>
            <person name="Deng P."/>
            <person name="Jia W."/>
            <person name="Huang R."/>
            <person name="Zhang M."/>
            <person name="Sun Y."/>
            <person name="Hu J."/>
            <person name="Fu X."/>
            <person name="Schnable P.S."/>
            <person name="Li F."/>
            <person name="Zhang H."/>
            <person name="Feng B."/>
            <person name="Zhu X."/>
            <person name="Liu R."/>
            <person name="Schnable J.C."/>
            <person name="Zhu J.-K."/>
            <person name="Zhang H."/>
        </authorList>
    </citation>
    <scope>NUCLEOTIDE SEQUENCE [LARGE SCALE GENOMIC DNA]</scope>
</reference>
<dbReference type="Pfam" id="PF03000">
    <property type="entry name" value="NPH3"/>
    <property type="match status" value="1"/>
</dbReference>
<comment type="similarity">
    <text evidence="3">Belongs to the NPH3 family.</text>
</comment>
<proteinExistence type="inferred from homology"/>
<dbReference type="GO" id="GO:0005507">
    <property type="term" value="F:copper ion binding"/>
    <property type="evidence" value="ECO:0007669"/>
    <property type="project" value="InterPro"/>
</dbReference>
<dbReference type="Pfam" id="PF07732">
    <property type="entry name" value="Cu-oxidase_3"/>
    <property type="match status" value="1"/>
</dbReference>
<feature type="region of interest" description="Disordered" evidence="4">
    <location>
        <begin position="82"/>
        <end position="109"/>
    </location>
</feature>
<dbReference type="PANTHER" id="PTHR32370">
    <property type="entry name" value="OS12G0117600 PROTEIN"/>
    <property type="match status" value="1"/>
</dbReference>
<feature type="chain" id="PRO_5018100533" description="NPH3 domain-containing protein" evidence="5">
    <location>
        <begin position="24"/>
        <end position="191"/>
    </location>
</feature>
<dbReference type="InterPro" id="IPR027356">
    <property type="entry name" value="NPH3_dom"/>
</dbReference>
<dbReference type="OrthoDB" id="624345at2759"/>
<dbReference type="InterPro" id="IPR043454">
    <property type="entry name" value="NPH3/RPT2-like"/>
</dbReference>
<evidence type="ECO:0000313" key="7">
    <source>
        <dbReference type="EMBL" id="RLM80592.1"/>
    </source>
</evidence>
<sequence length="191" mass="20544">MGGAVAKMPAAALWLLLLGVVVALGVAATPAQAFRRKTNHYDFYITETNVTRLCQEKTILTVNGQFPGPTIHARQGDVVFVNSGSPDDSPAHSGGHRRSRSAESVSFDGTRRSLSAAPVSQGALARVGKLVDGFLIEVAKDPNMPLDKLLAIAEAVPDSARPEHDGLYKVVDTYLKVSFFLLLLHFHGPWL</sequence>
<dbReference type="PROSITE" id="PS51649">
    <property type="entry name" value="NPH3"/>
    <property type="match status" value="1"/>
</dbReference>
<dbReference type="Proteomes" id="UP000275267">
    <property type="component" value="Unassembled WGS sequence"/>
</dbReference>
<dbReference type="GO" id="GO:0016567">
    <property type="term" value="P:protein ubiquitination"/>
    <property type="evidence" value="ECO:0007669"/>
    <property type="project" value="UniProtKB-UniPathway"/>
</dbReference>
<dbReference type="UniPathway" id="UPA00143"/>
<evidence type="ECO:0000256" key="4">
    <source>
        <dbReference type="SAM" id="MobiDB-lite"/>
    </source>
</evidence>
<feature type="domain" description="NPH3" evidence="6">
    <location>
        <begin position="1"/>
        <end position="191"/>
    </location>
</feature>
<comment type="similarity">
    <text evidence="1">Belongs to the multicopper oxidase family.</text>
</comment>
<dbReference type="SUPFAM" id="SSF49503">
    <property type="entry name" value="Cupredoxins"/>
    <property type="match status" value="1"/>
</dbReference>
<dbReference type="STRING" id="4540.A0A3L6QLB6"/>
<evidence type="ECO:0000259" key="6">
    <source>
        <dbReference type="PROSITE" id="PS51649"/>
    </source>
</evidence>
<evidence type="ECO:0000256" key="5">
    <source>
        <dbReference type="SAM" id="SignalP"/>
    </source>
</evidence>
<comment type="caution">
    <text evidence="7">The sequence shown here is derived from an EMBL/GenBank/DDBJ whole genome shotgun (WGS) entry which is preliminary data.</text>
</comment>
<evidence type="ECO:0000256" key="1">
    <source>
        <dbReference type="ARBA" id="ARBA00010609"/>
    </source>
</evidence>
<dbReference type="Gene3D" id="2.60.40.420">
    <property type="entry name" value="Cupredoxins - blue copper proteins"/>
    <property type="match status" value="1"/>
</dbReference>
<evidence type="ECO:0000256" key="3">
    <source>
        <dbReference type="PROSITE-ProRule" id="PRU00982"/>
    </source>
</evidence>